<dbReference type="EMBL" id="FAOZ01000006">
    <property type="protein sequence ID" value="CUU55806.1"/>
    <property type="molecule type" value="Genomic_DNA"/>
</dbReference>
<sequence>MRVLLSTSAPAATGAFGSTHTEASGTVDLDAAYALPEPVPGVPHVRSNFVTSVDGAIEIEGRSGGLGGPADRLVFRTLRWLSDVVLVGAGTVRVEDYGPVPVPAERQERRVAEGLAAVPPVAVVSGRLDLDPQARLFGGAVRPLLLTSEAAPAQARRALEPVADIVICGERTVEPPAVLAALAARGLLRVLTEGGPSLHAQFAQAGLLDEACVTLAPVLAGPGRLGMMTGPAWATPLGLRLVHVLEESDVLFLRLARTPGPDADSDPDSAGR</sequence>
<dbReference type="Gene3D" id="3.40.430.10">
    <property type="entry name" value="Dihydrofolate Reductase, subunit A"/>
    <property type="match status" value="1"/>
</dbReference>
<evidence type="ECO:0000259" key="4">
    <source>
        <dbReference type="Pfam" id="PF01872"/>
    </source>
</evidence>
<evidence type="ECO:0000256" key="1">
    <source>
        <dbReference type="ARBA" id="ARBA00005104"/>
    </source>
</evidence>
<dbReference type="PANTHER" id="PTHR38011:SF7">
    <property type="entry name" value="2,5-DIAMINO-6-RIBOSYLAMINO-4(3H)-PYRIMIDINONE 5'-PHOSPHATE REDUCTASE"/>
    <property type="match status" value="1"/>
</dbReference>
<reference evidence="6" key="1">
    <citation type="submission" date="2015-11" db="EMBL/GenBank/DDBJ databases">
        <authorList>
            <person name="Varghese N."/>
        </authorList>
    </citation>
    <scope>NUCLEOTIDE SEQUENCE [LARGE SCALE GENOMIC DNA]</scope>
    <source>
        <strain evidence="6">DSM 45899</strain>
    </source>
</reference>
<evidence type="ECO:0000256" key="3">
    <source>
        <dbReference type="ARBA" id="ARBA00023002"/>
    </source>
</evidence>
<gene>
    <name evidence="5" type="ORF">Ga0074812_10660</name>
</gene>
<evidence type="ECO:0000256" key="2">
    <source>
        <dbReference type="ARBA" id="ARBA00022857"/>
    </source>
</evidence>
<protein>
    <submittedName>
        <fullName evidence="5">Pyrimidine reductase, riboflavin biosynthesis</fullName>
    </submittedName>
</protein>
<evidence type="ECO:0000313" key="5">
    <source>
        <dbReference type="EMBL" id="CUU55806.1"/>
    </source>
</evidence>
<dbReference type="AlphaFoldDB" id="A0A0S4QKI1"/>
<keyword evidence="6" id="KW-1185">Reference proteome</keyword>
<name>A0A0S4QKI1_9ACTN</name>
<feature type="domain" description="Bacterial bifunctional deaminase-reductase C-terminal" evidence="4">
    <location>
        <begin position="43"/>
        <end position="244"/>
    </location>
</feature>
<accession>A0A0S4QKI1</accession>
<dbReference type="SUPFAM" id="SSF53597">
    <property type="entry name" value="Dihydrofolate reductase-like"/>
    <property type="match status" value="1"/>
</dbReference>
<dbReference type="InterPro" id="IPR002734">
    <property type="entry name" value="RibDG_C"/>
</dbReference>
<dbReference type="GO" id="GO:0008703">
    <property type="term" value="F:5-amino-6-(5-phosphoribosylamino)uracil reductase activity"/>
    <property type="evidence" value="ECO:0007669"/>
    <property type="project" value="InterPro"/>
</dbReference>
<dbReference type="NCBIfam" id="NF010663">
    <property type="entry name" value="PRK14059.1-1"/>
    <property type="match status" value="1"/>
</dbReference>
<comment type="pathway">
    <text evidence="1">Cofactor biosynthesis; riboflavin biosynthesis.</text>
</comment>
<dbReference type="InterPro" id="IPR024072">
    <property type="entry name" value="DHFR-like_dom_sf"/>
</dbReference>
<keyword evidence="3" id="KW-0560">Oxidoreductase</keyword>
<dbReference type="GO" id="GO:0009231">
    <property type="term" value="P:riboflavin biosynthetic process"/>
    <property type="evidence" value="ECO:0007669"/>
    <property type="project" value="InterPro"/>
</dbReference>
<proteinExistence type="predicted"/>
<evidence type="ECO:0000313" key="6">
    <source>
        <dbReference type="Proteomes" id="UP000198802"/>
    </source>
</evidence>
<keyword evidence="2" id="KW-0521">NADP</keyword>
<dbReference type="Proteomes" id="UP000198802">
    <property type="component" value="Unassembled WGS sequence"/>
</dbReference>
<dbReference type="RefSeq" id="WP_091275701.1">
    <property type="nucleotide sequence ID" value="NZ_FAOZ01000006.1"/>
</dbReference>
<organism evidence="5 6">
    <name type="scientific">Parafrankia irregularis</name>
    <dbReference type="NCBI Taxonomy" id="795642"/>
    <lineage>
        <taxon>Bacteria</taxon>
        <taxon>Bacillati</taxon>
        <taxon>Actinomycetota</taxon>
        <taxon>Actinomycetes</taxon>
        <taxon>Frankiales</taxon>
        <taxon>Frankiaceae</taxon>
        <taxon>Parafrankia</taxon>
    </lineage>
</organism>
<dbReference type="PANTHER" id="PTHR38011">
    <property type="entry name" value="DIHYDROFOLATE REDUCTASE FAMILY PROTEIN (AFU_ORTHOLOGUE AFUA_8G06820)"/>
    <property type="match status" value="1"/>
</dbReference>
<dbReference type="InterPro" id="IPR050765">
    <property type="entry name" value="Riboflavin_Biosynth_HTPR"/>
</dbReference>
<dbReference type="Pfam" id="PF01872">
    <property type="entry name" value="RibD_C"/>
    <property type="match status" value="1"/>
</dbReference>